<evidence type="ECO:0000313" key="2">
    <source>
        <dbReference type="EMBL" id="KAH3818789.1"/>
    </source>
</evidence>
<protein>
    <submittedName>
        <fullName evidence="2">Uncharacterized protein</fullName>
    </submittedName>
</protein>
<organism evidence="2 3">
    <name type="scientific">Dreissena polymorpha</name>
    <name type="common">Zebra mussel</name>
    <name type="synonym">Mytilus polymorpha</name>
    <dbReference type="NCBI Taxonomy" id="45954"/>
    <lineage>
        <taxon>Eukaryota</taxon>
        <taxon>Metazoa</taxon>
        <taxon>Spiralia</taxon>
        <taxon>Lophotrochozoa</taxon>
        <taxon>Mollusca</taxon>
        <taxon>Bivalvia</taxon>
        <taxon>Autobranchia</taxon>
        <taxon>Heteroconchia</taxon>
        <taxon>Euheterodonta</taxon>
        <taxon>Imparidentia</taxon>
        <taxon>Neoheterodontei</taxon>
        <taxon>Myida</taxon>
        <taxon>Dreissenoidea</taxon>
        <taxon>Dreissenidae</taxon>
        <taxon>Dreissena</taxon>
    </lineage>
</organism>
<evidence type="ECO:0000313" key="3">
    <source>
        <dbReference type="Proteomes" id="UP000828390"/>
    </source>
</evidence>
<gene>
    <name evidence="2" type="ORF">DPMN_120515</name>
</gene>
<keyword evidence="3" id="KW-1185">Reference proteome</keyword>
<accession>A0A9D4GNP6</accession>
<reference evidence="2" key="2">
    <citation type="submission" date="2020-11" db="EMBL/GenBank/DDBJ databases">
        <authorList>
            <person name="McCartney M.A."/>
            <person name="Auch B."/>
            <person name="Kono T."/>
            <person name="Mallez S."/>
            <person name="Becker A."/>
            <person name="Gohl D.M."/>
            <person name="Silverstein K.A.T."/>
            <person name="Koren S."/>
            <person name="Bechman K.B."/>
            <person name="Herman A."/>
            <person name="Abrahante J.E."/>
            <person name="Garbe J."/>
        </authorList>
    </citation>
    <scope>NUCLEOTIDE SEQUENCE</scope>
    <source>
        <strain evidence="2">Duluth1</strain>
        <tissue evidence="2">Whole animal</tissue>
    </source>
</reference>
<proteinExistence type="predicted"/>
<dbReference type="Proteomes" id="UP000828390">
    <property type="component" value="Unassembled WGS sequence"/>
</dbReference>
<dbReference type="AlphaFoldDB" id="A0A9D4GNP6"/>
<evidence type="ECO:0000256" key="1">
    <source>
        <dbReference type="SAM" id="MobiDB-lite"/>
    </source>
</evidence>
<name>A0A9D4GNP6_DREPO</name>
<reference evidence="2" key="1">
    <citation type="journal article" date="2019" name="bioRxiv">
        <title>The Genome of the Zebra Mussel, Dreissena polymorpha: A Resource for Invasive Species Research.</title>
        <authorList>
            <person name="McCartney M.A."/>
            <person name="Auch B."/>
            <person name="Kono T."/>
            <person name="Mallez S."/>
            <person name="Zhang Y."/>
            <person name="Obille A."/>
            <person name="Becker A."/>
            <person name="Abrahante J.E."/>
            <person name="Garbe J."/>
            <person name="Badalamenti J.P."/>
            <person name="Herman A."/>
            <person name="Mangelson H."/>
            <person name="Liachko I."/>
            <person name="Sullivan S."/>
            <person name="Sone E.D."/>
            <person name="Koren S."/>
            <person name="Silverstein K.A.T."/>
            <person name="Beckman K.B."/>
            <person name="Gohl D.M."/>
        </authorList>
    </citation>
    <scope>NUCLEOTIDE SEQUENCE</scope>
    <source>
        <strain evidence="2">Duluth1</strain>
        <tissue evidence="2">Whole animal</tissue>
    </source>
</reference>
<dbReference type="EMBL" id="JAIWYP010000005">
    <property type="protein sequence ID" value="KAH3818789.1"/>
    <property type="molecule type" value="Genomic_DNA"/>
</dbReference>
<feature type="region of interest" description="Disordered" evidence="1">
    <location>
        <begin position="19"/>
        <end position="45"/>
    </location>
</feature>
<comment type="caution">
    <text evidence="2">The sequence shown here is derived from an EMBL/GenBank/DDBJ whole genome shotgun (WGS) entry which is preliminary data.</text>
</comment>
<sequence length="127" mass="13763">MVDGPMMAGTFPGMAMGSAPGGMQPVPAPSGPLQSVDRIRNPPIRMGPVALKDMKNRLQLYGNEGMRPHYHGFIMASAEVNSVGTATTGSSSPVPLQLPDRIRNLTLTVTSVMEHRRKRRQSTYEDT</sequence>